<dbReference type="Gene3D" id="1.20.1260.10">
    <property type="match status" value="1"/>
</dbReference>
<feature type="domain" description="DUF2383" evidence="1">
    <location>
        <begin position="9"/>
        <end position="116"/>
    </location>
</feature>
<protein>
    <submittedName>
        <fullName evidence="2">Uncharacterized protein (TIGR02284 family)</fullName>
    </submittedName>
</protein>
<reference evidence="2 3" key="1">
    <citation type="submission" date="2020-08" db="EMBL/GenBank/DDBJ databases">
        <title>Genomic Encyclopedia of Type Strains, Phase IV (KMG-IV): sequencing the most valuable type-strain genomes for metagenomic binning, comparative biology and taxonomic classification.</title>
        <authorList>
            <person name="Goeker M."/>
        </authorList>
    </citation>
    <scope>NUCLEOTIDE SEQUENCE [LARGE SCALE GENOMIC DNA]</scope>
    <source>
        <strain evidence="2 3">DSM 4737</strain>
    </source>
</reference>
<evidence type="ECO:0000313" key="3">
    <source>
        <dbReference type="Proteomes" id="UP000545037"/>
    </source>
</evidence>
<evidence type="ECO:0000313" key="2">
    <source>
        <dbReference type="EMBL" id="MBB5745012.1"/>
    </source>
</evidence>
<name>A0A7W9CG35_9CAUL</name>
<keyword evidence="3" id="KW-1185">Reference proteome</keyword>
<dbReference type="InterPro" id="IPR019052">
    <property type="entry name" value="DUF2383"/>
</dbReference>
<dbReference type="NCBIfam" id="TIGR02284">
    <property type="entry name" value="PA2169 family four-helix-bundle protein"/>
    <property type="match status" value="1"/>
</dbReference>
<comment type="caution">
    <text evidence="2">The sequence shown here is derived from an EMBL/GenBank/DDBJ whole genome shotgun (WGS) entry which is preliminary data.</text>
</comment>
<sequence>MNTNQDHDIKVLNGLIETTLDSADGYREAAKETEDTRYKSVFEKRSFERQQVATDLQGSVRVLGGEPEDDGSILAKAHRAFLDVKHALLRDEQAVVNSVENGEDHIKAKFERALEDSDVSATTKETIRRAYESVKSGHDQMRDLKHALERTDGVDPAPPRAI</sequence>
<gene>
    <name evidence="2" type="ORF">GGR13_000584</name>
</gene>
<dbReference type="AlphaFoldDB" id="A0A7W9CG35"/>
<accession>A0A7W9CG35</accession>
<dbReference type="Pfam" id="PF09537">
    <property type="entry name" value="DUF2383"/>
    <property type="match status" value="1"/>
</dbReference>
<evidence type="ECO:0000259" key="1">
    <source>
        <dbReference type="Pfam" id="PF09537"/>
    </source>
</evidence>
<dbReference type="PIRSF" id="PIRSF029477">
    <property type="entry name" value="UCP029477"/>
    <property type="match status" value="1"/>
</dbReference>
<dbReference type="RefSeq" id="WP_183211952.1">
    <property type="nucleotide sequence ID" value="NZ_JACHOR010000001.1"/>
</dbReference>
<dbReference type="Proteomes" id="UP000545037">
    <property type="component" value="Unassembled WGS sequence"/>
</dbReference>
<dbReference type="InterPro" id="IPR012347">
    <property type="entry name" value="Ferritin-like"/>
</dbReference>
<proteinExistence type="predicted"/>
<organism evidence="2 3">
    <name type="scientific">Brevundimonas variabilis</name>
    <dbReference type="NCBI Taxonomy" id="74312"/>
    <lineage>
        <taxon>Bacteria</taxon>
        <taxon>Pseudomonadati</taxon>
        <taxon>Pseudomonadota</taxon>
        <taxon>Alphaproteobacteria</taxon>
        <taxon>Caulobacterales</taxon>
        <taxon>Caulobacteraceae</taxon>
        <taxon>Brevundimonas</taxon>
    </lineage>
</organism>
<dbReference type="InterPro" id="IPR011971">
    <property type="entry name" value="CHP02284"/>
</dbReference>
<dbReference type="InterPro" id="IPR016920">
    <property type="entry name" value="UCP029477"/>
</dbReference>
<dbReference type="EMBL" id="JACHOR010000001">
    <property type="protein sequence ID" value="MBB5745012.1"/>
    <property type="molecule type" value="Genomic_DNA"/>
</dbReference>